<organism evidence="1">
    <name type="scientific">marine sediment metagenome</name>
    <dbReference type="NCBI Taxonomy" id="412755"/>
    <lineage>
        <taxon>unclassified sequences</taxon>
        <taxon>metagenomes</taxon>
        <taxon>ecological metagenomes</taxon>
    </lineage>
</organism>
<evidence type="ECO:0000313" key="1">
    <source>
        <dbReference type="EMBL" id="GAG37468.1"/>
    </source>
</evidence>
<comment type="caution">
    <text evidence="1">The sequence shown here is derived from an EMBL/GenBank/DDBJ whole genome shotgun (WGS) entry which is preliminary data.</text>
</comment>
<accession>X0XLF7</accession>
<name>X0XLF7_9ZZZZ</name>
<proteinExistence type="predicted"/>
<protein>
    <submittedName>
        <fullName evidence="1">Uncharacterized protein</fullName>
    </submittedName>
</protein>
<sequence>MTLQPELPKDIDSDSYQGRLMLKGWGICYDQIKALASKPCPHVVVQSEPPRCALNNEVCVMGAGYNCRYLADMRRI</sequence>
<dbReference type="EMBL" id="BARS01040600">
    <property type="protein sequence ID" value="GAG37468.1"/>
    <property type="molecule type" value="Genomic_DNA"/>
</dbReference>
<dbReference type="AlphaFoldDB" id="X0XLF7"/>
<gene>
    <name evidence="1" type="ORF">S01H1_61859</name>
</gene>
<reference evidence="1" key="1">
    <citation type="journal article" date="2014" name="Front. Microbiol.">
        <title>High frequency of phylogenetically diverse reductive dehalogenase-homologous genes in deep subseafloor sedimentary metagenomes.</title>
        <authorList>
            <person name="Kawai M."/>
            <person name="Futagami T."/>
            <person name="Toyoda A."/>
            <person name="Takaki Y."/>
            <person name="Nishi S."/>
            <person name="Hori S."/>
            <person name="Arai W."/>
            <person name="Tsubouchi T."/>
            <person name="Morono Y."/>
            <person name="Uchiyama I."/>
            <person name="Ito T."/>
            <person name="Fujiyama A."/>
            <person name="Inagaki F."/>
            <person name="Takami H."/>
        </authorList>
    </citation>
    <scope>NUCLEOTIDE SEQUENCE</scope>
    <source>
        <strain evidence="1">Expedition CK06-06</strain>
    </source>
</reference>